<evidence type="ECO:0000313" key="3">
    <source>
        <dbReference type="Proteomes" id="UP001153069"/>
    </source>
</evidence>
<dbReference type="AlphaFoldDB" id="A0A9N8HPT0"/>
<evidence type="ECO:0000256" key="1">
    <source>
        <dbReference type="SAM" id="MobiDB-lite"/>
    </source>
</evidence>
<dbReference type="Proteomes" id="UP001153069">
    <property type="component" value="Unassembled WGS sequence"/>
</dbReference>
<accession>A0A9N8HPT0</accession>
<dbReference type="GO" id="GO:0043625">
    <property type="term" value="C:delta DNA polymerase complex"/>
    <property type="evidence" value="ECO:0007669"/>
    <property type="project" value="InterPro"/>
</dbReference>
<feature type="compositionally biased region" description="Acidic residues" evidence="1">
    <location>
        <begin position="271"/>
        <end position="299"/>
    </location>
</feature>
<evidence type="ECO:0008006" key="4">
    <source>
        <dbReference type="Google" id="ProtNLM"/>
    </source>
</evidence>
<feature type="compositionally biased region" description="Low complexity" evidence="1">
    <location>
        <begin position="192"/>
        <end position="227"/>
    </location>
</feature>
<feature type="compositionally biased region" description="Polar residues" evidence="1">
    <location>
        <begin position="230"/>
        <end position="239"/>
    </location>
</feature>
<feature type="compositionally biased region" description="Low complexity" evidence="1">
    <location>
        <begin position="334"/>
        <end position="343"/>
    </location>
</feature>
<name>A0A9N8HPT0_9STRA</name>
<dbReference type="GO" id="GO:0006260">
    <property type="term" value="P:DNA replication"/>
    <property type="evidence" value="ECO:0007669"/>
    <property type="project" value="InterPro"/>
</dbReference>
<feature type="region of interest" description="Disordered" evidence="1">
    <location>
        <begin position="192"/>
        <end position="358"/>
    </location>
</feature>
<organism evidence="2 3">
    <name type="scientific">Seminavis robusta</name>
    <dbReference type="NCBI Taxonomy" id="568900"/>
    <lineage>
        <taxon>Eukaryota</taxon>
        <taxon>Sar</taxon>
        <taxon>Stramenopiles</taxon>
        <taxon>Ochrophyta</taxon>
        <taxon>Bacillariophyta</taxon>
        <taxon>Bacillariophyceae</taxon>
        <taxon>Bacillariophycidae</taxon>
        <taxon>Naviculales</taxon>
        <taxon>Naviculaceae</taxon>
        <taxon>Seminavis</taxon>
    </lineage>
</organism>
<protein>
    <recommendedName>
        <fullName evidence="4">DNA polymerase delta subunit 3</fullName>
    </recommendedName>
</protein>
<gene>
    <name evidence="2" type="ORF">SEMRO_1100_G241220.1</name>
</gene>
<proteinExistence type="predicted"/>
<feature type="compositionally biased region" description="Basic residues" evidence="1">
    <location>
        <begin position="397"/>
        <end position="406"/>
    </location>
</feature>
<feature type="region of interest" description="Disordered" evidence="1">
    <location>
        <begin position="378"/>
        <end position="421"/>
    </location>
</feature>
<feature type="region of interest" description="Disordered" evidence="1">
    <location>
        <begin position="155"/>
        <end position="174"/>
    </location>
</feature>
<reference evidence="2" key="1">
    <citation type="submission" date="2020-06" db="EMBL/GenBank/DDBJ databases">
        <authorList>
            <consortium name="Plant Systems Biology data submission"/>
        </authorList>
    </citation>
    <scope>NUCLEOTIDE SEQUENCE</scope>
    <source>
        <strain evidence="2">D6</strain>
    </source>
</reference>
<dbReference type="InterPro" id="IPR019038">
    <property type="entry name" value="POLD3"/>
</dbReference>
<keyword evidence="3" id="KW-1185">Reference proteome</keyword>
<comment type="caution">
    <text evidence="2">The sequence shown here is derived from an EMBL/GenBank/DDBJ whole genome shotgun (WGS) entry which is preliminary data.</text>
</comment>
<dbReference type="Pfam" id="PF09507">
    <property type="entry name" value="CDC27"/>
    <property type="match status" value="1"/>
</dbReference>
<evidence type="ECO:0000313" key="2">
    <source>
        <dbReference type="EMBL" id="CAB9520405.1"/>
    </source>
</evidence>
<dbReference type="EMBL" id="CAICTM010001098">
    <property type="protein sequence ID" value="CAB9520405.1"/>
    <property type="molecule type" value="Genomic_DNA"/>
</dbReference>
<sequence length="421" mass="46578">MSKEAAEQVSHWVHDAESLVTVQRIVQTFDLSWSASLSLLKEIPRQGNEYTVTVYSRDSKTDDAEDCSEVLRLVTQKWNDKNKPEQSVTWCALALKSCNESIQAAYERDRAQFHDTMAQIKLDATADSYNLFAVPEPLKKRFEAYKGKRSAVDAFDDEENEAKPTKSTTIAPLRVKKKTTTSAKSFFANKTTTKTTSTTTTSKAGSKGKTSQPSKAKQSSSSFFKPKNGGASQPGTTLSAKGKVHNKKGSADEEKENVRNKASKVGNADDFVGDADDDDDDDDESDGMLSRDDDEEEVEESKPAAANDGTTKEDVAMEDPVEGSPMETEEPEKAASSSQATAETETKHRRRRKKMVEQTFTDENGYIYTETKAVWEDVPSDEEEQFPVPSKKIVQAKGKKPIKKPSKQGSITSFFGKPKKK</sequence>
<feature type="compositionally biased region" description="Basic and acidic residues" evidence="1">
    <location>
        <begin position="249"/>
        <end position="259"/>
    </location>
</feature>